<dbReference type="Gene3D" id="2.60.130.10">
    <property type="entry name" value="Aromatic compound dioxygenase"/>
    <property type="match status" value="1"/>
</dbReference>
<keyword evidence="2" id="KW-1185">Reference proteome</keyword>
<dbReference type="RefSeq" id="WP_159582124.1">
    <property type="nucleotide sequence ID" value="NZ_JBIPKE010000020.1"/>
</dbReference>
<accession>A0ABW7NEG2</accession>
<name>A0ABW7NEG2_9BACT</name>
<dbReference type="SUPFAM" id="SSF49482">
    <property type="entry name" value="Aromatic compound dioxygenase"/>
    <property type="match status" value="1"/>
</dbReference>
<evidence type="ECO:0000313" key="1">
    <source>
        <dbReference type="EMBL" id="MFH6985966.1"/>
    </source>
</evidence>
<protein>
    <submittedName>
        <fullName evidence="1">Carboxypeptidase-like regulatory domain-containing protein</fullName>
    </submittedName>
</protein>
<organism evidence="1 2">
    <name type="scientific">Marinoscillum luteum</name>
    <dbReference type="NCBI Taxonomy" id="861051"/>
    <lineage>
        <taxon>Bacteria</taxon>
        <taxon>Pseudomonadati</taxon>
        <taxon>Bacteroidota</taxon>
        <taxon>Cytophagia</taxon>
        <taxon>Cytophagales</taxon>
        <taxon>Reichenbachiellaceae</taxon>
        <taxon>Marinoscillum</taxon>
    </lineage>
</organism>
<evidence type="ECO:0000313" key="2">
    <source>
        <dbReference type="Proteomes" id="UP001610063"/>
    </source>
</evidence>
<reference evidence="1 2" key="1">
    <citation type="journal article" date="2013" name="Int. J. Syst. Evol. Microbiol.">
        <title>Marinoscillum luteum sp. nov., isolated from marine sediment.</title>
        <authorList>
            <person name="Cha I.T."/>
            <person name="Park S.J."/>
            <person name="Kim S.J."/>
            <person name="Kim J.G."/>
            <person name="Jung M.Y."/>
            <person name="Shin K.S."/>
            <person name="Kwon K.K."/>
            <person name="Yang S.H."/>
            <person name="Seo Y.S."/>
            <person name="Rhee S.K."/>
        </authorList>
    </citation>
    <scope>NUCLEOTIDE SEQUENCE [LARGE SCALE GENOMIC DNA]</scope>
    <source>
        <strain evidence="1 2">KCTC 23939</strain>
    </source>
</reference>
<gene>
    <name evidence="1" type="ORF">ACHKAR_21105</name>
</gene>
<sequence>MKYVLFVLSTVLLVGLFSFSPAQPELLPTKLRITVIDGLGNPAEGATVTIYLNEDDYRNSENPVAKAISDNKGRVTFKDLKPVPYFIDARKGDMNNDFEGVRTAALEEGKLNKVNTVIE</sequence>
<dbReference type="Proteomes" id="UP001610063">
    <property type="component" value="Unassembled WGS sequence"/>
</dbReference>
<comment type="caution">
    <text evidence="1">The sequence shown here is derived from an EMBL/GenBank/DDBJ whole genome shotgun (WGS) entry which is preliminary data.</text>
</comment>
<dbReference type="EMBL" id="JBIPKE010000020">
    <property type="protein sequence ID" value="MFH6985966.1"/>
    <property type="molecule type" value="Genomic_DNA"/>
</dbReference>
<dbReference type="InterPro" id="IPR015889">
    <property type="entry name" value="Intradiol_dOase_core"/>
</dbReference>
<proteinExistence type="predicted"/>